<evidence type="ECO:0000256" key="5">
    <source>
        <dbReference type="ARBA" id="ARBA00023176"/>
    </source>
</evidence>
<dbReference type="CDD" id="cd09253">
    <property type="entry name" value="AP-4_Mu4_Cterm"/>
    <property type="match status" value="1"/>
</dbReference>
<proteinExistence type="evidence at transcript level"/>
<keyword evidence="2 6" id="KW-0813">Transport</keyword>
<evidence type="ECO:0000256" key="6">
    <source>
        <dbReference type="PIRNR" id="PIRNR005992"/>
    </source>
</evidence>
<sequence length="446" mass="50741">MLSQFFILTPRGDSIIMRDFRGDLPKGTADIFFRHVKFWKGKHEDAPPVFNLDGINYFYLRQGGLFLAATSIQNVSPSLMMELLYRLSKLFKDYCGTLNEESIRKNFVLIYELLDEVLDYGYPQVTSTEQLKAYVYNSPVVVEKQRLLSSFGMSDLNRKTTPSSSVDKPISVIRQKGRKKKRVNEIFVDIYERISVVFNSNGYALSSSIDGTIQMKSYLAGNPELRLALNEDLVIGKSNVTGSGGYGNVVLDDCNFHECVRLEEFDATRTLSFQPPDGEFSVLNYRVTGEFRAPFRIFPFFELVTPYKIELIIKIRADVPEQNYGGNVLVQFPVPKATTSVSCDLGLGTIGQASEYSAVDKKVFWKIKKFGGGTEQTLRVKITLGSQHTTIVRKEIGPISMTFEIPMFNASGLQVRYLRIMESRKSYNPYRWVRYVSRSSSYVCRL</sequence>
<dbReference type="PANTHER" id="PTHR10529">
    <property type="entry name" value="AP COMPLEX SUBUNIT MU"/>
    <property type="match status" value="1"/>
</dbReference>
<dbReference type="AlphaFoldDB" id="A0A6A7GCG2"/>
<evidence type="ECO:0000256" key="1">
    <source>
        <dbReference type="ARBA" id="ARBA00004277"/>
    </source>
</evidence>
<keyword evidence="3 6" id="KW-0653">Protein transport</keyword>
<dbReference type="SUPFAM" id="SSF64356">
    <property type="entry name" value="SNARE-like"/>
    <property type="match status" value="1"/>
</dbReference>
<dbReference type="InterPro" id="IPR036168">
    <property type="entry name" value="AP2_Mu_C_sf"/>
</dbReference>
<dbReference type="CDD" id="cd14838">
    <property type="entry name" value="AP4_Mu_N"/>
    <property type="match status" value="1"/>
</dbReference>
<dbReference type="Gene3D" id="2.60.40.1170">
    <property type="entry name" value="Mu homology domain, subdomain B"/>
    <property type="match status" value="2"/>
</dbReference>
<dbReference type="EMBL" id="IACT01008720">
    <property type="protein sequence ID" value="LAC27832.1"/>
    <property type="molecule type" value="mRNA"/>
</dbReference>
<dbReference type="InterPro" id="IPR001392">
    <property type="entry name" value="Clathrin_mu"/>
</dbReference>
<name>A0A6A7GCG2_9CRUS</name>
<dbReference type="PROSITE" id="PS00991">
    <property type="entry name" value="CLAT_ADAPTOR_M_2"/>
    <property type="match status" value="1"/>
</dbReference>
<feature type="domain" description="MHD" evidence="7">
    <location>
        <begin position="183"/>
        <end position="445"/>
    </location>
</feature>
<dbReference type="GO" id="GO:0006886">
    <property type="term" value="P:intracellular protein transport"/>
    <property type="evidence" value="ECO:0007669"/>
    <property type="project" value="UniProtKB-UniRule"/>
</dbReference>
<dbReference type="InterPro" id="IPR028565">
    <property type="entry name" value="MHD"/>
</dbReference>
<evidence type="ECO:0000256" key="3">
    <source>
        <dbReference type="ARBA" id="ARBA00022927"/>
    </source>
</evidence>
<dbReference type="SUPFAM" id="SSF49447">
    <property type="entry name" value="Second domain of Mu2 adaptin subunit (ap50) of ap2 adaptor"/>
    <property type="match status" value="1"/>
</dbReference>
<accession>A0A6A7GCG2</accession>
<dbReference type="Gene3D" id="3.30.450.60">
    <property type="match status" value="1"/>
</dbReference>
<evidence type="ECO:0000256" key="2">
    <source>
        <dbReference type="ARBA" id="ARBA00022448"/>
    </source>
</evidence>
<comment type="similarity">
    <text evidence="6">Belongs to the adaptor complexes medium subunit family.</text>
</comment>
<dbReference type="GO" id="GO:0016192">
    <property type="term" value="P:vesicle-mediated transport"/>
    <property type="evidence" value="ECO:0007669"/>
    <property type="project" value="InterPro"/>
</dbReference>
<dbReference type="PROSITE" id="PS51072">
    <property type="entry name" value="MHD"/>
    <property type="match status" value="1"/>
</dbReference>
<dbReference type="FunFam" id="3.30.450.60:FF:000002">
    <property type="entry name" value="AP-2 complex subunit mu, putative"/>
    <property type="match status" value="1"/>
</dbReference>
<evidence type="ECO:0000256" key="4">
    <source>
        <dbReference type="ARBA" id="ARBA00023136"/>
    </source>
</evidence>
<dbReference type="PIRSF" id="PIRSF005992">
    <property type="entry name" value="Clathrin_mu"/>
    <property type="match status" value="1"/>
</dbReference>
<dbReference type="InterPro" id="IPR011012">
    <property type="entry name" value="Longin-like_dom_sf"/>
</dbReference>
<comment type="subcellular location">
    <subcellularLocation>
        <location evidence="1">Membrane</location>
        <location evidence="1">Coated pit</location>
        <topology evidence="1">Peripheral membrane protein</topology>
        <orientation evidence="1">Cytoplasmic side</orientation>
    </subcellularLocation>
</comment>
<dbReference type="GO" id="GO:0005905">
    <property type="term" value="C:clathrin-coated pit"/>
    <property type="evidence" value="ECO:0007669"/>
    <property type="project" value="UniProtKB-KW"/>
</dbReference>
<keyword evidence="5" id="KW-0168">Coated pit</keyword>
<dbReference type="GO" id="GO:0030131">
    <property type="term" value="C:clathrin adaptor complex"/>
    <property type="evidence" value="ECO:0007669"/>
    <property type="project" value="UniProtKB-UniRule"/>
</dbReference>
<evidence type="ECO:0000259" key="7">
    <source>
        <dbReference type="PROSITE" id="PS51072"/>
    </source>
</evidence>
<protein>
    <submittedName>
        <fullName evidence="8">AP-4 complex subunit mu-1</fullName>
    </submittedName>
</protein>
<dbReference type="Pfam" id="PF00928">
    <property type="entry name" value="Adap_comp_sub"/>
    <property type="match status" value="1"/>
</dbReference>
<reference evidence="8" key="1">
    <citation type="submission" date="2017-11" db="EMBL/GenBank/DDBJ databases">
        <title>The sensing device of the deep-sea amphipod.</title>
        <authorList>
            <person name="Kobayashi H."/>
            <person name="Nagahama T."/>
            <person name="Arai W."/>
            <person name="Sasagawa Y."/>
            <person name="Umeda M."/>
            <person name="Hayashi T."/>
            <person name="Nikaido I."/>
            <person name="Watanabe H."/>
            <person name="Oguri K."/>
            <person name="Kitazato H."/>
            <person name="Fujioka K."/>
            <person name="Kido Y."/>
            <person name="Takami H."/>
        </authorList>
    </citation>
    <scope>NUCLEOTIDE SEQUENCE</scope>
    <source>
        <tissue evidence="8">Whole body</tissue>
    </source>
</reference>
<dbReference type="InterPro" id="IPR018240">
    <property type="entry name" value="Clathrin_mu_CS"/>
</dbReference>
<dbReference type="InterPro" id="IPR050431">
    <property type="entry name" value="Adaptor_comp_med_subunit"/>
</dbReference>
<keyword evidence="4" id="KW-0472">Membrane</keyword>
<dbReference type="PRINTS" id="PR00314">
    <property type="entry name" value="CLATHRINADPT"/>
</dbReference>
<organism evidence="8">
    <name type="scientific">Hirondellea gigas</name>
    <dbReference type="NCBI Taxonomy" id="1518452"/>
    <lineage>
        <taxon>Eukaryota</taxon>
        <taxon>Metazoa</taxon>
        <taxon>Ecdysozoa</taxon>
        <taxon>Arthropoda</taxon>
        <taxon>Crustacea</taxon>
        <taxon>Multicrustacea</taxon>
        <taxon>Malacostraca</taxon>
        <taxon>Eumalacostraca</taxon>
        <taxon>Peracarida</taxon>
        <taxon>Amphipoda</taxon>
        <taxon>Amphilochidea</taxon>
        <taxon>Lysianassida</taxon>
        <taxon>Lysianassidira</taxon>
        <taxon>Lysianassoidea</taxon>
        <taxon>Lysianassidae</taxon>
        <taxon>Hirondellea</taxon>
    </lineage>
</organism>
<evidence type="ECO:0000313" key="8">
    <source>
        <dbReference type="EMBL" id="LAC27832.1"/>
    </source>
</evidence>